<evidence type="ECO:0000256" key="1">
    <source>
        <dbReference type="SAM" id="MobiDB-lite"/>
    </source>
</evidence>
<evidence type="ECO:0008006" key="4">
    <source>
        <dbReference type="Google" id="ProtNLM"/>
    </source>
</evidence>
<dbReference type="EMBL" id="MVHP01000006">
    <property type="protein sequence ID" value="ORA67180.1"/>
    <property type="molecule type" value="Genomic_DNA"/>
</dbReference>
<evidence type="ECO:0000313" key="2">
    <source>
        <dbReference type="EMBL" id="ORA67180.1"/>
    </source>
</evidence>
<reference evidence="2 3" key="1">
    <citation type="submission" date="2017-02" db="EMBL/GenBank/DDBJ databases">
        <title>The new phylogeny of genus Mycobacterium.</title>
        <authorList>
            <person name="Tortoli E."/>
            <person name="Trovato A."/>
            <person name="Cirillo D.M."/>
        </authorList>
    </citation>
    <scope>NUCLEOTIDE SEQUENCE [LARGE SCALE GENOMIC DNA]</scope>
    <source>
        <strain evidence="2 3">FI-09383</strain>
    </source>
</reference>
<dbReference type="InterPro" id="IPR023393">
    <property type="entry name" value="START-like_dom_sf"/>
</dbReference>
<dbReference type="SUPFAM" id="SSF55961">
    <property type="entry name" value="Bet v1-like"/>
    <property type="match status" value="1"/>
</dbReference>
<comment type="caution">
    <text evidence="2">The sequence shown here is derived from an EMBL/GenBank/DDBJ whole genome shotgun (WGS) entry which is preliminary data.</text>
</comment>
<dbReference type="InterPro" id="IPR019587">
    <property type="entry name" value="Polyketide_cyclase/dehydratase"/>
</dbReference>
<organism evidence="2 3">
    <name type="scientific">Mycolicibacterium elephantis</name>
    <dbReference type="NCBI Taxonomy" id="81858"/>
    <lineage>
        <taxon>Bacteria</taxon>
        <taxon>Bacillati</taxon>
        <taxon>Actinomycetota</taxon>
        <taxon>Actinomycetes</taxon>
        <taxon>Mycobacteriales</taxon>
        <taxon>Mycobacteriaceae</taxon>
        <taxon>Mycolicibacterium</taxon>
    </lineage>
</organism>
<proteinExistence type="predicted"/>
<dbReference type="Pfam" id="PF10604">
    <property type="entry name" value="Polyketide_cyc2"/>
    <property type="match status" value="1"/>
</dbReference>
<dbReference type="Gene3D" id="3.30.530.20">
    <property type="match status" value="1"/>
</dbReference>
<name>A0A1X0D609_9MYCO</name>
<dbReference type="AlphaFoldDB" id="A0A1X0D609"/>
<dbReference type="CDD" id="cd07812">
    <property type="entry name" value="SRPBCC"/>
    <property type="match status" value="1"/>
</dbReference>
<sequence>MSVRSAASPAAIWALLSDITQMGRWSPEKCTDVTWVGEASGPLPGNRFGGGNRVGPLRWSTTCTLVATEPGRFLAFDAYHWSGATTRWTFELSPDGPGTRVGELSNHRLARSDHHSRSDCPSAAPIAGRRADDAGTAQRGGRANESAAIVMAVALGAGCATTRPRA</sequence>
<protein>
    <recommendedName>
        <fullName evidence="4">Polyketide cyclase</fullName>
    </recommendedName>
</protein>
<evidence type="ECO:0000313" key="3">
    <source>
        <dbReference type="Proteomes" id="UP000192772"/>
    </source>
</evidence>
<dbReference type="Proteomes" id="UP000192772">
    <property type="component" value="Unassembled WGS sequence"/>
</dbReference>
<gene>
    <name evidence="2" type="ORF">BST23_07445</name>
</gene>
<dbReference type="OrthoDB" id="4618973at2"/>
<feature type="region of interest" description="Disordered" evidence="1">
    <location>
        <begin position="110"/>
        <end position="140"/>
    </location>
</feature>
<accession>A0A1X0D609</accession>
<dbReference type="STRING" id="81858.BST23_07445"/>